<dbReference type="GO" id="GO:0042802">
    <property type="term" value="F:identical protein binding"/>
    <property type="evidence" value="ECO:0007669"/>
    <property type="project" value="UniProtKB-ARBA"/>
</dbReference>
<comment type="catalytic activity">
    <reaction evidence="11 15">
        <text>cytidine + H2O + H(+) = uridine + NH4(+)</text>
        <dbReference type="Rhea" id="RHEA:16069"/>
        <dbReference type="ChEBI" id="CHEBI:15377"/>
        <dbReference type="ChEBI" id="CHEBI:15378"/>
        <dbReference type="ChEBI" id="CHEBI:16704"/>
        <dbReference type="ChEBI" id="CHEBI:17562"/>
        <dbReference type="ChEBI" id="CHEBI:28938"/>
        <dbReference type="EC" id="3.5.4.5"/>
    </reaction>
</comment>
<evidence type="ECO:0000256" key="13">
    <source>
        <dbReference type="PIRSR" id="PIRSR606262-2"/>
    </source>
</evidence>
<accession>S4Y432</accession>
<keyword evidence="8 14" id="KW-0862">Zinc</keyword>
<comment type="cofactor">
    <cofactor evidence="1 14 15">
        <name>Zn(2+)</name>
        <dbReference type="ChEBI" id="CHEBI:29105"/>
    </cofactor>
</comment>
<evidence type="ECO:0000313" key="18">
    <source>
        <dbReference type="EMBL" id="AGP39221.1"/>
    </source>
</evidence>
<dbReference type="HOGENOM" id="CLU_097262_0_1_7"/>
<feature type="binding site" evidence="13">
    <location>
        <begin position="78"/>
        <end position="84"/>
    </location>
    <ligand>
        <name>substrate</name>
    </ligand>
</feature>
<dbReference type="NCBIfam" id="NF004064">
    <property type="entry name" value="PRK05578.1"/>
    <property type="match status" value="1"/>
</dbReference>
<feature type="binding site" evidence="14">
    <location>
        <position position="89"/>
    </location>
    <ligand>
        <name>Zn(2+)</name>
        <dbReference type="ChEBI" id="CHEBI:29105"/>
        <note>catalytic</note>
    </ligand>
</feature>
<evidence type="ECO:0000256" key="15">
    <source>
        <dbReference type="RuleBase" id="RU364006"/>
    </source>
</evidence>
<evidence type="ECO:0000256" key="9">
    <source>
        <dbReference type="ARBA" id="ARBA00032005"/>
    </source>
</evidence>
<feature type="binding site" evidence="14">
    <location>
        <position position="125"/>
    </location>
    <ligand>
        <name>Zn(2+)</name>
        <dbReference type="ChEBI" id="CHEBI:29105"/>
        <note>catalytic</note>
    </ligand>
</feature>
<dbReference type="PATRIC" id="fig|1254432.3.peg.7911"/>
<dbReference type="NCBIfam" id="TIGR01354">
    <property type="entry name" value="cyt_deam_tetra"/>
    <property type="match status" value="1"/>
</dbReference>
<dbReference type="GO" id="GO:0004126">
    <property type="term" value="F:cytidine deaminase activity"/>
    <property type="evidence" value="ECO:0007669"/>
    <property type="project" value="UniProtKB-UniRule"/>
</dbReference>
<dbReference type="InterPro" id="IPR016192">
    <property type="entry name" value="APOBEC/CMP_deaminase_Zn-bd"/>
</dbReference>
<sequence length="169" mass="17401">MGPPRRRRGRGRERGVVSRAPQDAGEAPAAAEAAPAIDWDALDRAALAVRERAHAPYSGYWVGAAILVRSGRVFAGCNVENASYGLAICAERSAIVQMVAAGERDPIALTVATSGPVLGSPCGMCRQTLAEFAADLPIRLIAADGGAPPRLTSLAALLPEAFGAAALSR</sequence>
<dbReference type="InterPro" id="IPR006262">
    <property type="entry name" value="Cyt_deam_tetra"/>
</dbReference>
<evidence type="ECO:0000256" key="12">
    <source>
        <dbReference type="PIRSR" id="PIRSR606262-1"/>
    </source>
</evidence>
<dbReference type="InterPro" id="IPR016193">
    <property type="entry name" value="Cytidine_deaminase-like"/>
</dbReference>
<evidence type="ECO:0000256" key="4">
    <source>
        <dbReference type="ARBA" id="ARBA00012783"/>
    </source>
</evidence>
<comment type="catalytic activity">
    <reaction evidence="10 15">
        <text>2'-deoxycytidine + H2O + H(+) = 2'-deoxyuridine + NH4(+)</text>
        <dbReference type="Rhea" id="RHEA:13433"/>
        <dbReference type="ChEBI" id="CHEBI:15377"/>
        <dbReference type="ChEBI" id="CHEBI:15378"/>
        <dbReference type="ChEBI" id="CHEBI:15698"/>
        <dbReference type="ChEBI" id="CHEBI:16450"/>
        <dbReference type="ChEBI" id="CHEBI:28938"/>
        <dbReference type="EC" id="3.5.4.5"/>
    </reaction>
</comment>
<dbReference type="InterPro" id="IPR002125">
    <property type="entry name" value="CMP_dCMP_dom"/>
</dbReference>
<comment type="function">
    <text evidence="2 15">This enzyme scavenges exogenous and endogenous cytidine and 2'-deoxycytidine for UMP synthesis.</text>
</comment>
<dbReference type="CDD" id="cd01283">
    <property type="entry name" value="cytidine_deaminase"/>
    <property type="match status" value="1"/>
</dbReference>
<evidence type="ECO:0000259" key="17">
    <source>
        <dbReference type="PROSITE" id="PS51747"/>
    </source>
</evidence>
<evidence type="ECO:0000256" key="16">
    <source>
        <dbReference type="SAM" id="MobiDB-lite"/>
    </source>
</evidence>
<dbReference type="PANTHER" id="PTHR11644">
    <property type="entry name" value="CYTIDINE DEAMINASE"/>
    <property type="match status" value="1"/>
</dbReference>
<dbReference type="Gene3D" id="3.40.140.10">
    <property type="entry name" value="Cytidine Deaminase, domain 2"/>
    <property type="match status" value="1"/>
</dbReference>
<dbReference type="EMBL" id="CP003969">
    <property type="protein sequence ID" value="AGP39221.1"/>
    <property type="molecule type" value="Genomic_DNA"/>
</dbReference>
<gene>
    <name evidence="18" type="ORF">SCE1572_34900</name>
</gene>
<dbReference type="GO" id="GO:0005829">
    <property type="term" value="C:cytosol"/>
    <property type="evidence" value="ECO:0007669"/>
    <property type="project" value="TreeGrafter"/>
</dbReference>
<dbReference type="PROSITE" id="PS51747">
    <property type="entry name" value="CYT_DCMP_DEAMINASES_2"/>
    <property type="match status" value="1"/>
</dbReference>
<name>S4Y432_SORCE</name>
<dbReference type="AlphaFoldDB" id="S4Y432"/>
<evidence type="ECO:0000256" key="10">
    <source>
        <dbReference type="ARBA" id="ARBA00049252"/>
    </source>
</evidence>
<dbReference type="Proteomes" id="UP000014803">
    <property type="component" value="Chromosome"/>
</dbReference>
<keyword evidence="7 15" id="KW-0378">Hydrolase</keyword>
<dbReference type="PROSITE" id="PS00903">
    <property type="entry name" value="CYT_DCMP_DEAMINASES_1"/>
    <property type="match status" value="1"/>
</dbReference>
<dbReference type="InterPro" id="IPR050202">
    <property type="entry name" value="Cyt/Deoxycyt_deaminase"/>
</dbReference>
<keyword evidence="6 14" id="KW-0479">Metal-binding</keyword>
<dbReference type="SUPFAM" id="SSF53927">
    <property type="entry name" value="Cytidine deaminase-like"/>
    <property type="match status" value="1"/>
</dbReference>
<evidence type="ECO:0000256" key="3">
    <source>
        <dbReference type="ARBA" id="ARBA00006576"/>
    </source>
</evidence>
<evidence type="ECO:0000256" key="7">
    <source>
        <dbReference type="ARBA" id="ARBA00022801"/>
    </source>
</evidence>
<evidence type="ECO:0000256" key="1">
    <source>
        <dbReference type="ARBA" id="ARBA00001947"/>
    </source>
</evidence>
<organism evidence="18 19">
    <name type="scientific">Sorangium cellulosum So0157-2</name>
    <dbReference type="NCBI Taxonomy" id="1254432"/>
    <lineage>
        <taxon>Bacteria</taxon>
        <taxon>Pseudomonadati</taxon>
        <taxon>Myxococcota</taxon>
        <taxon>Polyangia</taxon>
        <taxon>Polyangiales</taxon>
        <taxon>Polyangiaceae</taxon>
        <taxon>Sorangium</taxon>
    </lineage>
</organism>
<dbReference type="STRING" id="1254432.SCE1572_34900"/>
<comment type="similarity">
    <text evidence="3 15">Belongs to the cytidine and deoxycytidylate deaminase family.</text>
</comment>
<dbReference type="Pfam" id="PF00383">
    <property type="entry name" value="dCMP_cyt_deam_1"/>
    <property type="match status" value="1"/>
</dbReference>
<proteinExistence type="inferred from homology"/>
<reference evidence="18 19" key="1">
    <citation type="journal article" date="2013" name="Sci. Rep.">
        <title>Extraordinary expansion of a Sorangium cellulosum genome from an alkaline milieu.</title>
        <authorList>
            <person name="Han K."/>
            <person name="Li Z.F."/>
            <person name="Peng R."/>
            <person name="Zhu L.P."/>
            <person name="Zhou T."/>
            <person name="Wang L.G."/>
            <person name="Li S.G."/>
            <person name="Zhang X.B."/>
            <person name="Hu W."/>
            <person name="Wu Z.H."/>
            <person name="Qin N."/>
            <person name="Li Y.Z."/>
        </authorList>
    </citation>
    <scope>NUCLEOTIDE SEQUENCE [LARGE SCALE GENOMIC DNA]</scope>
    <source>
        <strain evidence="18 19">So0157-2</strain>
    </source>
</reference>
<feature type="domain" description="CMP/dCMP-type deaminase" evidence="17">
    <location>
        <begin position="37"/>
        <end position="165"/>
    </location>
</feature>
<dbReference type="KEGG" id="scu:SCE1572_34900"/>
<feature type="region of interest" description="Disordered" evidence="16">
    <location>
        <begin position="1"/>
        <end position="31"/>
    </location>
</feature>
<evidence type="ECO:0000256" key="14">
    <source>
        <dbReference type="PIRSR" id="PIRSR606262-3"/>
    </source>
</evidence>
<dbReference type="EC" id="3.5.4.5" evidence="4 15"/>
<dbReference type="eggNOG" id="COG0295">
    <property type="taxonomic scope" value="Bacteria"/>
</dbReference>
<feature type="active site" description="Proton donor" evidence="12">
    <location>
        <position position="91"/>
    </location>
</feature>
<evidence type="ECO:0000256" key="5">
    <source>
        <dbReference type="ARBA" id="ARBA00018266"/>
    </source>
</evidence>
<evidence type="ECO:0000256" key="6">
    <source>
        <dbReference type="ARBA" id="ARBA00022723"/>
    </source>
</evidence>
<dbReference type="GO" id="GO:0008270">
    <property type="term" value="F:zinc ion binding"/>
    <property type="evidence" value="ECO:0007669"/>
    <property type="project" value="UniProtKB-UniRule"/>
</dbReference>
<evidence type="ECO:0000256" key="8">
    <source>
        <dbReference type="ARBA" id="ARBA00022833"/>
    </source>
</evidence>
<evidence type="ECO:0000313" key="19">
    <source>
        <dbReference type="Proteomes" id="UP000014803"/>
    </source>
</evidence>
<evidence type="ECO:0000256" key="2">
    <source>
        <dbReference type="ARBA" id="ARBA00003949"/>
    </source>
</evidence>
<evidence type="ECO:0000256" key="11">
    <source>
        <dbReference type="ARBA" id="ARBA00049558"/>
    </source>
</evidence>
<dbReference type="FunFam" id="3.40.140.10:FF:000008">
    <property type="entry name" value="Cytidine deaminase"/>
    <property type="match status" value="1"/>
</dbReference>
<dbReference type="GO" id="GO:0072527">
    <property type="term" value="P:pyrimidine-containing compound metabolic process"/>
    <property type="evidence" value="ECO:0007669"/>
    <property type="project" value="UniProtKB-ARBA"/>
</dbReference>
<protein>
    <recommendedName>
        <fullName evidence="5 15">Cytidine deaminase</fullName>
        <ecNumber evidence="4 15">3.5.4.5</ecNumber>
    </recommendedName>
    <alternativeName>
        <fullName evidence="9 15">Cytidine aminohydrolase</fullName>
    </alternativeName>
</protein>
<dbReference type="PANTHER" id="PTHR11644:SF2">
    <property type="entry name" value="CYTIDINE DEAMINASE"/>
    <property type="match status" value="1"/>
</dbReference>
<dbReference type="GO" id="GO:0055086">
    <property type="term" value="P:nucleobase-containing small molecule metabolic process"/>
    <property type="evidence" value="ECO:0007669"/>
    <property type="project" value="UniProtKB-ARBA"/>
</dbReference>
<feature type="compositionally biased region" description="Basic residues" evidence="16">
    <location>
        <begin position="1"/>
        <end position="11"/>
    </location>
</feature>
<feature type="compositionally biased region" description="Low complexity" evidence="16">
    <location>
        <begin position="20"/>
        <end position="31"/>
    </location>
</feature>
<feature type="binding site" evidence="14">
    <location>
        <position position="122"/>
    </location>
    <ligand>
        <name>Zn(2+)</name>
        <dbReference type="ChEBI" id="CHEBI:29105"/>
        <note>catalytic</note>
    </ligand>
</feature>